<evidence type="ECO:0008006" key="4">
    <source>
        <dbReference type="Google" id="ProtNLM"/>
    </source>
</evidence>
<evidence type="ECO:0000313" key="2">
    <source>
        <dbReference type="EMBL" id="RGS44000.1"/>
    </source>
</evidence>
<feature type="coiled-coil region" evidence="1">
    <location>
        <begin position="330"/>
        <end position="357"/>
    </location>
</feature>
<dbReference type="Gene3D" id="3.30.930.30">
    <property type="match status" value="1"/>
</dbReference>
<comment type="caution">
    <text evidence="2">The sequence shown here is derived from an EMBL/GenBank/DDBJ whole genome shotgun (WGS) entry which is preliminary data.</text>
</comment>
<accession>A0A412IVA1</accession>
<reference evidence="2 3" key="1">
    <citation type="submission" date="2018-08" db="EMBL/GenBank/DDBJ databases">
        <title>A genome reference for cultivated species of the human gut microbiota.</title>
        <authorList>
            <person name="Zou Y."/>
            <person name="Xue W."/>
            <person name="Luo G."/>
        </authorList>
    </citation>
    <scope>NUCLEOTIDE SEQUENCE [LARGE SCALE GENOMIC DNA]</scope>
    <source>
        <strain evidence="2 3">AF22-10AC</strain>
    </source>
</reference>
<dbReference type="Proteomes" id="UP000285274">
    <property type="component" value="Unassembled WGS sequence"/>
</dbReference>
<dbReference type="AlphaFoldDB" id="A0A412IVA1"/>
<evidence type="ECO:0000313" key="3">
    <source>
        <dbReference type="Proteomes" id="UP000285274"/>
    </source>
</evidence>
<feature type="coiled-coil region" evidence="1">
    <location>
        <begin position="235"/>
        <end position="280"/>
    </location>
</feature>
<keyword evidence="1" id="KW-0175">Coiled coil</keyword>
<protein>
    <recommendedName>
        <fullName evidence="4">MobA/MobL family protein</fullName>
    </recommendedName>
</protein>
<evidence type="ECO:0000256" key="1">
    <source>
        <dbReference type="SAM" id="Coils"/>
    </source>
</evidence>
<organism evidence="2 3">
    <name type="scientific">Holdemanella biformis</name>
    <dbReference type="NCBI Taxonomy" id="1735"/>
    <lineage>
        <taxon>Bacteria</taxon>
        <taxon>Bacillati</taxon>
        <taxon>Bacillota</taxon>
        <taxon>Erysipelotrichia</taxon>
        <taxon>Erysipelotrichales</taxon>
        <taxon>Erysipelotrichaceae</taxon>
        <taxon>Holdemanella</taxon>
    </lineage>
</organism>
<name>A0A412IVA1_9FIRM</name>
<dbReference type="RefSeq" id="WP_118320698.1">
    <property type="nucleotide sequence ID" value="NZ_QRVM01000084.1"/>
</dbReference>
<sequence>MATVYGRIAKISNVVGRSDYLNDEKRQEKIVLQKIEMQYSWQEHSSFEKEHQKSNVANNEALEVHIALPNELAEDKRRLEQVCDDLAHEIVGENKDYEYAVHWNHNRTNLHVHILFSERENQIDLDPKVYKKDIWHDKDTHKLAKANSENAVLVHKKGEVQRDKEGNIKYQTDIFKVKDKKFTERWWLHYKNKIVKDTLNKYGYKLDLHDGIKNNPYLSQKKLYKGASKDYLDNAKAWNTEVKRYNENVKQHIELEPIQLKNYISIKQEVLANVKEANAEEKKITPKAIELVHEMADWVMDTLRNLKVYIKRKSREYEAAKAWNGIKDKFNDMFKENKRLDNEIKSLSNQIEDLNHLDHEFTEVIDSKLSLIHDIEEQDMRQKEMLSQLKVLEPEAYKDLTQEEYRKEIKGLSFEERIDKATSLIEEHQRMIERSRGYEIDI</sequence>
<gene>
    <name evidence="2" type="ORF">DWX92_11545</name>
</gene>
<proteinExistence type="predicted"/>
<dbReference type="EMBL" id="QRVM01000084">
    <property type="protein sequence ID" value="RGS44000.1"/>
    <property type="molecule type" value="Genomic_DNA"/>
</dbReference>